<sequence length="249" mass="28315">MTMTTSFSSFPNELSGMLIELRPELLRYCRSLTGKEWEAEDLVQETLYRVLNRYDHTTGFSISKPYLFRTARNLWIDRCRSGNRQISVSFEDLDSAAVSAPPADPDAIITRELLEELMYRLTPKPFVIVLLCDIFGMTAKEAGHCINMAEGAVQVALSRARKRLRLLALREPEGTVDAARKARPDEGGSSAKLLSAVTAAFRRHDPKLIYEAYLRLFENGCRIAEIRSRNGRFYFTFYDPDGNLLMVTE</sequence>
<dbReference type="Pfam" id="PF08281">
    <property type="entry name" value="Sigma70_r4_2"/>
    <property type="match status" value="1"/>
</dbReference>
<keyword evidence="5" id="KW-0804">Transcription</keyword>
<dbReference type="GO" id="GO:0006352">
    <property type="term" value="P:DNA-templated transcription initiation"/>
    <property type="evidence" value="ECO:0007669"/>
    <property type="project" value="InterPro"/>
</dbReference>
<dbReference type="InterPro" id="IPR029068">
    <property type="entry name" value="Glyas_Bleomycin-R_OHBP_Dase"/>
</dbReference>
<evidence type="ECO:0000256" key="5">
    <source>
        <dbReference type="ARBA" id="ARBA00023163"/>
    </source>
</evidence>
<dbReference type="InterPro" id="IPR013249">
    <property type="entry name" value="RNA_pol_sigma70_r4_t2"/>
</dbReference>
<feature type="domain" description="RNA polymerase sigma-70 region 2" evidence="6">
    <location>
        <begin position="20"/>
        <end position="84"/>
    </location>
</feature>
<protein>
    <recommendedName>
        <fullName evidence="10">RNA polymerase sigma factor</fullName>
    </recommendedName>
</protein>
<dbReference type="Gene3D" id="1.10.10.10">
    <property type="entry name" value="Winged helix-like DNA-binding domain superfamily/Winged helix DNA-binding domain"/>
    <property type="match status" value="1"/>
</dbReference>
<dbReference type="EMBL" id="BORT01000040">
    <property type="protein sequence ID" value="GIO50928.1"/>
    <property type="molecule type" value="Genomic_DNA"/>
</dbReference>
<dbReference type="RefSeq" id="WP_212981015.1">
    <property type="nucleotide sequence ID" value="NZ_AP025343.1"/>
</dbReference>
<evidence type="ECO:0000259" key="7">
    <source>
        <dbReference type="Pfam" id="PF08281"/>
    </source>
</evidence>
<dbReference type="InterPro" id="IPR036388">
    <property type="entry name" value="WH-like_DNA-bd_sf"/>
</dbReference>
<keyword evidence="3" id="KW-0731">Sigma factor</keyword>
<gene>
    <name evidence="8" type="ORF">J34TS1_56930</name>
</gene>
<dbReference type="InterPro" id="IPR014284">
    <property type="entry name" value="RNA_pol_sigma-70_dom"/>
</dbReference>
<dbReference type="Proteomes" id="UP000682811">
    <property type="component" value="Unassembled WGS sequence"/>
</dbReference>
<dbReference type="PANTHER" id="PTHR43133">
    <property type="entry name" value="RNA POLYMERASE ECF-TYPE SIGMA FACTO"/>
    <property type="match status" value="1"/>
</dbReference>
<dbReference type="GO" id="GO:0003677">
    <property type="term" value="F:DNA binding"/>
    <property type="evidence" value="ECO:0007669"/>
    <property type="project" value="UniProtKB-KW"/>
</dbReference>
<keyword evidence="2" id="KW-0805">Transcription regulation</keyword>
<evidence type="ECO:0008006" key="10">
    <source>
        <dbReference type="Google" id="ProtNLM"/>
    </source>
</evidence>
<evidence type="ECO:0000256" key="4">
    <source>
        <dbReference type="ARBA" id="ARBA00023125"/>
    </source>
</evidence>
<feature type="domain" description="RNA polymerase sigma factor 70 region 4 type 2" evidence="7">
    <location>
        <begin position="112"/>
        <end position="164"/>
    </location>
</feature>
<dbReference type="Pfam" id="PF04542">
    <property type="entry name" value="Sigma70_r2"/>
    <property type="match status" value="1"/>
</dbReference>
<evidence type="ECO:0000259" key="6">
    <source>
        <dbReference type="Pfam" id="PF04542"/>
    </source>
</evidence>
<dbReference type="InterPro" id="IPR007627">
    <property type="entry name" value="RNA_pol_sigma70_r2"/>
</dbReference>
<accession>A0A919YKE3</accession>
<dbReference type="SUPFAM" id="SSF88946">
    <property type="entry name" value="Sigma2 domain of RNA polymerase sigma factors"/>
    <property type="match status" value="1"/>
</dbReference>
<dbReference type="SUPFAM" id="SSF88659">
    <property type="entry name" value="Sigma3 and sigma4 domains of RNA polymerase sigma factors"/>
    <property type="match status" value="1"/>
</dbReference>
<dbReference type="SUPFAM" id="SSF54593">
    <property type="entry name" value="Glyoxalase/Bleomycin resistance protein/Dihydroxybiphenyl dioxygenase"/>
    <property type="match status" value="1"/>
</dbReference>
<dbReference type="GO" id="GO:0016987">
    <property type="term" value="F:sigma factor activity"/>
    <property type="evidence" value="ECO:0007669"/>
    <property type="project" value="UniProtKB-KW"/>
</dbReference>
<dbReference type="InterPro" id="IPR039425">
    <property type="entry name" value="RNA_pol_sigma-70-like"/>
</dbReference>
<evidence type="ECO:0000256" key="2">
    <source>
        <dbReference type="ARBA" id="ARBA00023015"/>
    </source>
</evidence>
<name>A0A919YKE3_9BACL</name>
<dbReference type="PANTHER" id="PTHR43133:SF8">
    <property type="entry name" value="RNA POLYMERASE SIGMA FACTOR HI_1459-RELATED"/>
    <property type="match status" value="1"/>
</dbReference>
<dbReference type="Gene3D" id="1.10.1740.10">
    <property type="match status" value="1"/>
</dbReference>
<evidence type="ECO:0000313" key="8">
    <source>
        <dbReference type="EMBL" id="GIO50928.1"/>
    </source>
</evidence>
<dbReference type="InterPro" id="IPR013325">
    <property type="entry name" value="RNA_pol_sigma_r2"/>
</dbReference>
<organism evidence="8 9">
    <name type="scientific">Paenibacillus azoreducens</name>
    <dbReference type="NCBI Taxonomy" id="116718"/>
    <lineage>
        <taxon>Bacteria</taxon>
        <taxon>Bacillati</taxon>
        <taxon>Bacillota</taxon>
        <taxon>Bacilli</taxon>
        <taxon>Bacillales</taxon>
        <taxon>Paenibacillaceae</taxon>
        <taxon>Paenibacillus</taxon>
    </lineage>
</organism>
<evidence type="ECO:0000256" key="1">
    <source>
        <dbReference type="ARBA" id="ARBA00010641"/>
    </source>
</evidence>
<evidence type="ECO:0000256" key="3">
    <source>
        <dbReference type="ARBA" id="ARBA00023082"/>
    </source>
</evidence>
<dbReference type="AlphaFoldDB" id="A0A919YKE3"/>
<keyword evidence="9" id="KW-1185">Reference proteome</keyword>
<comment type="caution">
    <text evidence="8">The sequence shown here is derived from an EMBL/GenBank/DDBJ whole genome shotgun (WGS) entry which is preliminary data.</text>
</comment>
<comment type="similarity">
    <text evidence="1">Belongs to the sigma-70 factor family. ECF subfamily.</text>
</comment>
<dbReference type="InterPro" id="IPR013324">
    <property type="entry name" value="RNA_pol_sigma_r3/r4-like"/>
</dbReference>
<reference evidence="8 9" key="1">
    <citation type="submission" date="2021-03" db="EMBL/GenBank/DDBJ databases">
        <title>Antimicrobial resistance genes in bacteria isolated from Japanese honey, and their potential for conferring macrolide and lincosamide resistance in the American foulbrood pathogen Paenibacillus larvae.</title>
        <authorList>
            <person name="Okamoto M."/>
            <person name="Kumagai M."/>
            <person name="Kanamori H."/>
            <person name="Takamatsu D."/>
        </authorList>
    </citation>
    <scope>NUCLEOTIDE SEQUENCE [LARGE SCALE GENOMIC DNA]</scope>
    <source>
        <strain evidence="8 9">J34TS1</strain>
    </source>
</reference>
<proteinExistence type="inferred from homology"/>
<keyword evidence="4" id="KW-0238">DNA-binding</keyword>
<dbReference type="NCBIfam" id="TIGR02937">
    <property type="entry name" value="sigma70-ECF"/>
    <property type="match status" value="1"/>
</dbReference>
<evidence type="ECO:0000313" key="9">
    <source>
        <dbReference type="Proteomes" id="UP000682811"/>
    </source>
</evidence>